<dbReference type="SUPFAM" id="SSF54695">
    <property type="entry name" value="POZ domain"/>
    <property type="match status" value="1"/>
</dbReference>
<dbReference type="SMART" id="SM00225">
    <property type="entry name" value="BTB"/>
    <property type="match status" value="1"/>
</dbReference>
<dbReference type="EMBL" id="BMAW01057368">
    <property type="protein sequence ID" value="GFT10449.1"/>
    <property type="molecule type" value="Genomic_DNA"/>
</dbReference>
<comment type="caution">
    <text evidence="2">The sequence shown here is derived from an EMBL/GenBank/DDBJ whole genome shotgun (WGS) entry which is preliminary data.</text>
</comment>
<evidence type="ECO:0000313" key="2">
    <source>
        <dbReference type="EMBL" id="GFT10449.1"/>
    </source>
</evidence>
<sequence length="490" mass="56842">MEFQGNDAEEKDKRRGSNIQNAVLRMYEQKVNTDVKICTENSSVCFSAHKLILAARSSVFADMFWNDREDKPETIKIEGVSKQLLALFLWYIYSDELKTNSPDELTELAKLAQRYEVGGLVRACKHHLTQHLIDKNNVFSVIEAAKYFKLEHILSKCSQFIHSECPIGLFEKNEFLKISHDTLLYILKHRSTSNKSDAYVMEGVICWLQHHNKRDRSLLSELNIFSLNCDEFLDLVEKFPTFFTSREISWILSNIIRPGLMNLPPWCKNNSFSCDFSTEQSILDKNSFSVDYRSMVSTSLEIKTYCHRAFLSYCFYEEDGFDGIVVFEIKISNSFPLPTYLVMLELAFGSSYAPTENLELELFCYEQSAVLKKKKISFSLHVDRDHYYVMVNRQMQLQKNHPFVFSLKLRVSGLTKWGKNGPVSNRQFRVAKIPQDIFYNIQLDTSGHKSVCLTPLSDWMVFIDPTCGDKRPIITSMFFNSCFKSKKNNI</sequence>
<name>A0A8X6NE50_NEPPI</name>
<dbReference type="Pfam" id="PF00651">
    <property type="entry name" value="BTB"/>
    <property type="match status" value="1"/>
</dbReference>
<dbReference type="Proteomes" id="UP000887013">
    <property type="component" value="Unassembled WGS sequence"/>
</dbReference>
<dbReference type="InterPro" id="IPR011333">
    <property type="entry name" value="SKP1/BTB/POZ_sf"/>
</dbReference>
<evidence type="ECO:0000313" key="3">
    <source>
        <dbReference type="Proteomes" id="UP000887013"/>
    </source>
</evidence>
<dbReference type="CDD" id="cd18186">
    <property type="entry name" value="BTB_POZ_ZBTB_KLHL-like"/>
    <property type="match status" value="1"/>
</dbReference>
<keyword evidence="3" id="KW-1185">Reference proteome</keyword>
<evidence type="ECO:0000259" key="1">
    <source>
        <dbReference type="PROSITE" id="PS50097"/>
    </source>
</evidence>
<gene>
    <name evidence="2" type="primary">AVEN_267526_1</name>
    <name evidence="2" type="ORF">NPIL_284121</name>
</gene>
<dbReference type="Pfam" id="PF07707">
    <property type="entry name" value="BACK"/>
    <property type="match status" value="1"/>
</dbReference>
<dbReference type="InterPro" id="IPR011705">
    <property type="entry name" value="BACK"/>
</dbReference>
<proteinExistence type="predicted"/>
<organism evidence="2 3">
    <name type="scientific">Nephila pilipes</name>
    <name type="common">Giant wood spider</name>
    <name type="synonym">Nephila maculata</name>
    <dbReference type="NCBI Taxonomy" id="299642"/>
    <lineage>
        <taxon>Eukaryota</taxon>
        <taxon>Metazoa</taxon>
        <taxon>Ecdysozoa</taxon>
        <taxon>Arthropoda</taxon>
        <taxon>Chelicerata</taxon>
        <taxon>Arachnida</taxon>
        <taxon>Araneae</taxon>
        <taxon>Araneomorphae</taxon>
        <taxon>Entelegynae</taxon>
        <taxon>Araneoidea</taxon>
        <taxon>Nephilidae</taxon>
        <taxon>Nephila</taxon>
    </lineage>
</organism>
<dbReference type="PROSITE" id="PS50097">
    <property type="entry name" value="BTB"/>
    <property type="match status" value="1"/>
</dbReference>
<dbReference type="PANTHER" id="PTHR45774">
    <property type="entry name" value="BTB/POZ DOMAIN-CONTAINING"/>
    <property type="match status" value="1"/>
</dbReference>
<protein>
    <submittedName>
        <fullName evidence="2">BTB domain-containing protein</fullName>
    </submittedName>
</protein>
<dbReference type="Gene3D" id="3.30.710.10">
    <property type="entry name" value="Potassium Channel Kv1.1, Chain A"/>
    <property type="match status" value="1"/>
</dbReference>
<dbReference type="AlphaFoldDB" id="A0A8X6NE50"/>
<dbReference type="InterPro" id="IPR000210">
    <property type="entry name" value="BTB/POZ_dom"/>
</dbReference>
<dbReference type="CDD" id="cd14733">
    <property type="entry name" value="BACK"/>
    <property type="match status" value="1"/>
</dbReference>
<dbReference type="Gene3D" id="1.25.40.420">
    <property type="match status" value="1"/>
</dbReference>
<dbReference type="PANTHER" id="PTHR45774:SF3">
    <property type="entry name" value="BTB (POZ) DOMAIN-CONTAINING 2B-RELATED"/>
    <property type="match status" value="1"/>
</dbReference>
<feature type="domain" description="BTB" evidence="1">
    <location>
        <begin position="33"/>
        <end position="101"/>
    </location>
</feature>
<reference evidence="2" key="1">
    <citation type="submission" date="2020-08" db="EMBL/GenBank/DDBJ databases">
        <title>Multicomponent nature underlies the extraordinary mechanical properties of spider dragline silk.</title>
        <authorList>
            <person name="Kono N."/>
            <person name="Nakamura H."/>
            <person name="Mori M."/>
            <person name="Yoshida Y."/>
            <person name="Ohtoshi R."/>
            <person name="Malay A.D."/>
            <person name="Moran D.A.P."/>
            <person name="Tomita M."/>
            <person name="Numata K."/>
            <person name="Arakawa K."/>
        </authorList>
    </citation>
    <scope>NUCLEOTIDE SEQUENCE</scope>
</reference>
<accession>A0A8X6NE50</accession>
<dbReference type="OrthoDB" id="10261408at2759"/>